<gene>
    <name evidence="1" type="ORF">GALL_352440</name>
</gene>
<proteinExistence type="predicted"/>
<dbReference type="AlphaFoldDB" id="A0A1J5QHP6"/>
<protein>
    <submittedName>
        <fullName evidence="1">Uncharacterized protein</fullName>
    </submittedName>
</protein>
<name>A0A1J5QHP6_9ZZZZ</name>
<comment type="caution">
    <text evidence="1">The sequence shown here is derived from an EMBL/GenBank/DDBJ whole genome shotgun (WGS) entry which is preliminary data.</text>
</comment>
<organism evidence="1">
    <name type="scientific">mine drainage metagenome</name>
    <dbReference type="NCBI Taxonomy" id="410659"/>
    <lineage>
        <taxon>unclassified sequences</taxon>
        <taxon>metagenomes</taxon>
        <taxon>ecological metagenomes</taxon>
    </lineage>
</organism>
<dbReference type="EMBL" id="MLJW01000749">
    <property type="protein sequence ID" value="OIQ82968.1"/>
    <property type="molecule type" value="Genomic_DNA"/>
</dbReference>
<sequence length="327" mass="36356">MSKIHYFQRYSSIENTVTNNTLQLLARIYDYSATAASRFLTDITGQPIDIGIEITQQERVGNAVPDGAIIQRSFKILIEAKVDSPPDSEQLLRHAATFGGESQKVLLLLTKQSIGITENEIASLIRATHPDVVFRNVTYGSICNATKGLFKEHEVTMAALIEDYIEYCNDASLFDQSKYLLRIVPCGESVDINKKHGIYFHPSDRGYTPHAFVGIYANKTVQAILGIESVFDIDLTNGHLEKTLVTGENTDKFDTHIREIVQDAKVVCGYEIATGHRFFCGTIIDTDFRKSSSGGIQGARFVNLRELLGSFAGVADIAQRLRGIQWQ</sequence>
<accession>A0A1J5QHP6</accession>
<evidence type="ECO:0000313" key="1">
    <source>
        <dbReference type="EMBL" id="OIQ82968.1"/>
    </source>
</evidence>
<reference evidence="1" key="1">
    <citation type="submission" date="2016-10" db="EMBL/GenBank/DDBJ databases">
        <title>Sequence of Gallionella enrichment culture.</title>
        <authorList>
            <person name="Poehlein A."/>
            <person name="Muehling M."/>
            <person name="Daniel R."/>
        </authorList>
    </citation>
    <scope>NUCLEOTIDE SEQUENCE</scope>
</reference>